<dbReference type="EMBL" id="CACVKT020001464">
    <property type="protein sequence ID" value="CAC5368305.1"/>
    <property type="molecule type" value="Genomic_DNA"/>
</dbReference>
<gene>
    <name evidence="2" type="ORF">MCOR_7894</name>
</gene>
<dbReference type="Proteomes" id="UP000507470">
    <property type="component" value="Unassembled WGS sequence"/>
</dbReference>
<evidence type="ECO:0000256" key="1">
    <source>
        <dbReference type="SAM" id="MobiDB-lite"/>
    </source>
</evidence>
<protein>
    <submittedName>
        <fullName evidence="2">Uncharacterized protein</fullName>
    </submittedName>
</protein>
<dbReference type="AlphaFoldDB" id="A0A6J8AIJ6"/>
<keyword evidence="3" id="KW-1185">Reference proteome</keyword>
<reference evidence="2 3" key="1">
    <citation type="submission" date="2020-06" db="EMBL/GenBank/DDBJ databases">
        <authorList>
            <person name="Li R."/>
            <person name="Bekaert M."/>
        </authorList>
    </citation>
    <scope>NUCLEOTIDE SEQUENCE [LARGE SCALE GENOMIC DNA]</scope>
    <source>
        <strain evidence="3">wild</strain>
    </source>
</reference>
<dbReference type="OrthoDB" id="6134130at2759"/>
<sequence>MNLNTLDNIGHNQILKEIMGICFGWLSRGNSLSLPPPPPLDREETYKDLKTYLHESHEKTDLLQQNFADKVIQSERIIKKAREKIEKDLRKSKKTKPLPDKEAEEIVNHIQKENDWLKRSHIKITDVLAKLMDVREHEPRFIDEQPNHTNYDTLIEKLKTDFMTLLDIRIKQIINPPSCCFPDAQSINSETDETSEKSDTDSGNSLEHFSENESNHGVETGDKCDIHERQGKPGRHERQMQDFQLLYECTLILNTVRDDYSKLYFLIKGTK</sequence>
<organism evidence="2 3">
    <name type="scientific">Mytilus coruscus</name>
    <name type="common">Sea mussel</name>
    <dbReference type="NCBI Taxonomy" id="42192"/>
    <lineage>
        <taxon>Eukaryota</taxon>
        <taxon>Metazoa</taxon>
        <taxon>Spiralia</taxon>
        <taxon>Lophotrochozoa</taxon>
        <taxon>Mollusca</taxon>
        <taxon>Bivalvia</taxon>
        <taxon>Autobranchia</taxon>
        <taxon>Pteriomorphia</taxon>
        <taxon>Mytilida</taxon>
        <taxon>Mytiloidea</taxon>
        <taxon>Mytilidae</taxon>
        <taxon>Mytilinae</taxon>
        <taxon>Mytilus</taxon>
    </lineage>
</organism>
<name>A0A6J8AIJ6_MYTCO</name>
<evidence type="ECO:0000313" key="3">
    <source>
        <dbReference type="Proteomes" id="UP000507470"/>
    </source>
</evidence>
<feature type="region of interest" description="Disordered" evidence="1">
    <location>
        <begin position="181"/>
        <end position="237"/>
    </location>
</feature>
<evidence type="ECO:0000313" key="2">
    <source>
        <dbReference type="EMBL" id="CAC5368305.1"/>
    </source>
</evidence>
<proteinExistence type="predicted"/>
<feature type="compositionally biased region" description="Basic and acidic residues" evidence="1">
    <location>
        <begin position="208"/>
        <end position="237"/>
    </location>
</feature>
<accession>A0A6J8AIJ6</accession>